<evidence type="ECO:0000313" key="2">
    <source>
        <dbReference type="EMBL" id="ORC61641.1"/>
    </source>
</evidence>
<dbReference type="EMBL" id="MUIO01000008">
    <property type="protein sequence ID" value="ORC61641.1"/>
    <property type="molecule type" value="Genomic_DNA"/>
</dbReference>
<evidence type="ECO:0000313" key="3">
    <source>
        <dbReference type="Proteomes" id="UP000192815"/>
    </source>
</evidence>
<accession>A0A1X0NCY0</accession>
<dbReference type="AlphaFoldDB" id="A0A1X0NCY0"/>
<dbReference type="SUPFAM" id="SSF58100">
    <property type="entry name" value="Bacterial hemolysins"/>
    <property type="match status" value="1"/>
</dbReference>
<dbReference type="STRING" id="1958950.BZK31_02385"/>
<comment type="caution">
    <text evidence="2">The sequence shown here is derived from an EMBL/GenBank/DDBJ whole genome shotgun (WGS) entry which is preliminary data.</text>
</comment>
<feature type="coiled-coil region" evidence="1">
    <location>
        <begin position="221"/>
        <end position="252"/>
    </location>
</feature>
<dbReference type="Proteomes" id="UP000192815">
    <property type="component" value="Unassembled WGS sequence"/>
</dbReference>
<dbReference type="NCBIfam" id="NF033928">
    <property type="entry name" value="alph_xenorhab_A"/>
    <property type="match status" value="1"/>
</dbReference>
<sequence>MQNPLTSFDTVDIERVATKPVAFFNVMLEDEKNDGRAQGVVLTKEDIHSIKRYERHGLDLPITLITIQQDLRFRSSGIPGLEPKDILATYLKIHQHARSWSGIERNIKETGFNTDAFAKSFFQQGSAVLEVINGMNIIERINMKIADLDIEQVWAMKPAELSADEQQICTSLAGYLSNIAESIDKHRHAAEVLANDLQTFTQTLTVSLIPDVAHKVKLAGNSDLDELIKELQEDIERLTVEIEQKIKEYKKTAASSAWGLFGGPLGLAITGGIFGSKAEKIRKEKNRLIHQKNTKVQLLKEKSPLAAAVRNLETLFEDMQFRMLDAHQSATNLQDLWGLMRSFIEQSATAMALIKSDQELLIFALNFRGVVNPWEHIHGITAPLLKLFNDALDQYRLEQTK</sequence>
<organism evidence="2 3">
    <name type="scientific">Pseudomonas floridensis</name>
    <dbReference type="NCBI Taxonomy" id="1958950"/>
    <lineage>
        <taxon>Bacteria</taxon>
        <taxon>Pseudomonadati</taxon>
        <taxon>Pseudomonadota</taxon>
        <taxon>Gammaproteobacteria</taxon>
        <taxon>Pseudomonadales</taxon>
        <taxon>Pseudomonadaceae</taxon>
        <taxon>Pseudomonas</taxon>
    </lineage>
</organism>
<dbReference type="OrthoDB" id="6844944at2"/>
<name>A0A1X0NCY0_9PSED</name>
<dbReference type="RefSeq" id="WP_083181145.1">
    <property type="nucleotide sequence ID" value="NZ_CBCRZR010000040.1"/>
</dbReference>
<reference evidence="3" key="1">
    <citation type="submission" date="2017-02" db="EMBL/GenBank/DDBJ databases">
        <title>Pseudomonas floridae sp. nov., a novel pathogenic bacterial species isolated from tomato.</title>
        <authorList>
            <person name="Timilsina S."/>
            <person name="Vallad G.E."/>
            <person name="Jones J.B."/>
        </authorList>
    </citation>
    <scope>NUCLEOTIDE SEQUENCE [LARGE SCALE GENOMIC DNA]</scope>
    <source>
        <strain evidence="3">GEV388</strain>
    </source>
</reference>
<keyword evidence="3" id="KW-1185">Reference proteome</keyword>
<keyword evidence="1" id="KW-0175">Coiled coil</keyword>
<protein>
    <submittedName>
        <fullName evidence="2">Binary cytotoxin component</fullName>
    </submittedName>
</protein>
<proteinExistence type="predicted"/>
<dbReference type="CDD" id="cd22657">
    <property type="entry name" value="ClyA_XaxA-like"/>
    <property type="match status" value="1"/>
</dbReference>
<evidence type="ECO:0000256" key="1">
    <source>
        <dbReference type="SAM" id="Coils"/>
    </source>
</evidence>
<dbReference type="Gene3D" id="1.20.1170.10">
    <property type="match status" value="1"/>
</dbReference>
<gene>
    <name evidence="2" type="ORF">BZK31_02385</name>
</gene>